<dbReference type="Proteomes" id="UP000626109">
    <property type="component" value="Unassembled WGS sequence"/>
</dbReference>
<dbReference type="AlphaFoldDB" id="A0A813LH73"/>
<reference evidence="2" key="1">
    <citation type="submission" date="2021-02" db="EMBL/GenBank/DDBJ databases">
        <authorList>
            <person name="Dougan E. K."/>
            <person name="Rhodes N."/>
            <person name="Thang M."/>
            <person name="Chan C."/>
        </authorList>
    </citation>
    <scope>NUCLEOTIDE SEQUENCE</scope>
</reference>
<accession>A0A813LH73</accession>
<feature type="non-terminal residue" evidence="2">
    <location>
        <position position="309"/>
    </location>
</feature>
<evidence type="ECO:0000313" key="2">
    <source>
        <dbReference type="EMBL" id="CAE8727997.1"/>
    </source>
</evidence>
<comment type="caution">
    <text evidence="2">The sequence shown here is derived from an EMBL/GenBank/DDBJ whole genome shotgun (WGS) entry which is preliminary data.</text>
</comment>
<sequence>VFDFSGDPWEKQIAKSDNFVFGTQIGDIAFFGYSGAHYWWEVESEVQAFCRFVGDTDTVHHIVLLGHWNGPDLGCKPGMQVPAVYDKMQGMPGCAGKRMISFMGHMHCNKVTNKGSGILDARSFMIGASGMLGACMSEFGVVVVESRDDVAYELDGKGIRVDYVPVTQDPSYGRNPNALRDNHNGIMGCLSGDGNWEKCRRLHAFSWRATTVDDIVGGAPPPLFVPKSVFVPTEPPSVSPIKFIGEAAETVGRALVILLLSAAVVVIIVFGVIRSGIVSVAYTPRAFGQVQPELESLSGSQYGPVLPPA</sequence>
<evidence type="ECO:0000313" key="3">
    <source>
        <dbReference type="Proteomes" id="UP000626109"/>
    </source>
</evidence>
<proteinExistence type="predicted"/>
<keyword evidence="1" id="KW-0812">Transmembrane</keyword>
<gene>
    <name evidence="2" type="ORF">PGLA2088_LOCUS44978</name>
</gene>
<keyword evidence="1" id="KW-1133">Transmembrane helix</keyword>
<feature type="transmembrane region" description="Helical" evidence="1">
    <location>
        <begin position="254"/>
        <end position="273"/>
    </location>
</feature>
<evidence type="ECO:0000256" key="1">
    <source>
        <dbReference type="SAM" id="Phobius"/>
    </source>
</evidence>
<organism evidence="2 3">
    <name type="scientific">Polarella glacialis</name>
    <name type="common">Dinoflagellate</name>
    <dbReference type="NCBI Taxonomy" id="89957"/>
    <lineage>
        <taxon>Eukaryota</taxon>
        <taxon>Sar</taxon>
        <taxon>Alveolata</taxon>
        <taxon>Dinophyceae</taxon>
        <taxon>Suessiales</taxon>
        <taxon>Suessiaceae</taxon>
        <taxon>Polarella</taxon>
    </lineage>
</organism>
<keyword evidence="1" id="KW-0472">Membrane</keyword>
<dbReference type="EMBL" id="CAJNNW010035484">
    <property type="protein sequence ID" value="CAE8727997.1"/>
    <property type="molecule type" value="Genomic_DNA"/>
</dbReference>
<name>A0A813LH73_POLGL</name>
<protein>
    <submittedName>
        <fullName evidence="2">Uncharacterized protein</fullName>
    </submittedName>
</protein>